<dbReference type="InterPro" id="IPR048469">
    <property type="entry name" value="YchJ-like_M"/>
</dbReference>
<evidence type="ECO:0000259" key="1">
    <source>
        <dbReference type="Pfam" id="PF17775"/>
    </source>
</evidence>
<dbReference type="SUPFAM" id="SSF54427">
    <property type="entry name" value="NTF2-like"/>
    <property type="match status" value="1"/>
</dbReference>
<dbReference type="EMBL" id="JACCFM010000001">
    <property type="protein sequence ID" value="NYJ18998.1"/>
    <property type="molecule type" value="Genomic_DNA"/>
</dbReference>
<reference evidence="2 3" key="1">
    <citation type="submission" date="2020-07" db="EMBL/GenBank/DDBJ databases">
        <title>Sequencing the genomes of 1000 actinobacteria strains.</title>
        <authorList>
            <person name="Klenk H.-P."/>
        </authorList>
    </citation>
    <scope>NUCLEOTIDE SEQUENCE [LARGE SCALE GENOMIC DNA]</scope>
    <source>
        <strain evidence="2 3">LI1</strain>
    </source>
</reference>
<feature type="domain" description="YchJ-like middle NTF2-like" evidence="1">
    <location>
        <begin position="1"/>
        <end position="90"/>
    </location>
</feature>
<protein>
    <submittedName>
        <fullName evidence="2">SEC-C motif-containing protein</fullName>
    </submittedName>
</protein>
<evidence type="ECO:0000313" key="3">
    <source>
        <dbReference type="Proteomes" id="UP000537260"/>
    </source>
</evidence>
<dbReference type="Proteomes" id="UP000537260">
    <property type="component" value="Unassembled WGS sequence"/>
</dbReference>
<proteinExistence type="predicted"/>
<comment type="caution">
    <text evidence="2">The sequence shown here is derived from an EMBL/GenBank/DDBJ whole genome shotgun (WGS) entry which is preliminary data.</text>
</comment>
<organism evidence="2 3">
    <name type="scientific">Glaciibacter psychrotolerans</name>
    <dbReference type="NCBI Taxonomy" id="670054"/>
    <lineage>
        <taxon>Bacteria</taxon>
        <taxon>Bacillati</taxon>
        <taxon>Actinomycetota</taxon>
        <taxon>Actinomycetes</taxon>
        <taxon>Micrococcales</taxon>
        <taxon>Microbacteriaceae</taxon>
        <taxon>Glaciibacter</taxon>
    </lineage>
</organism>
<name>A0A7Z0J5M4_9MICO</name>
<gene>
    <name evidence="2" type="ORF">HNR05_000789</name>
</gene>
<keyword evidence="3" id="KW-1185">Reference proteome</keyword>
<sequence length="96" mass="11180">MRSRYSAFAVGDSDYLLRTWHPSTRPATVDLDSTLRWIRLEVEHTERGGLFDGDGVVRFTAHYRDGAERGSQHETSRFVRFNRNWTYLDAIDGRSD</sequence>
<evidence type="ECO:0000313" key="2">
    <source>
        <dbReference type="EMBL" id="NYJ18998.1"/>
    </source>
</evidence>
<dbReference type="Pfam" id="PF17775">
    <property type="entry name" value="YchJ_M-like"/>
    <property type="match status" value="1"/>
</dbReference>
<accession>A0A7Z0J5M4</accession>
<dbReference type="InterPro" id="IPR032710">
    <property type="entry name" value="NTF2-like_dom_sf"/>
</dbReference>
<dbReference type="AlphaFoldDB" id="A0A7Z0J5M4"/>
<dbReference type="Gene3D" id="3.10.450.50">
    <property type="match status" value="1"/>
</dbReference>